<evidence type="ECO:0000313" key="2">
    <source>
        <dbReference type="Proteomes" id="UP001055072"/>
    </source>
</evidence>
<sequence>MSSRAGGLYGGIQFSSTKAFNSASLQQDSTTTATTAAEPAKPAEPVTAITTPAVPASGVTAEATSSASTKATAGWSASLAFAPVRRTQTQKPKPAARLPLNISVTPATTTASTTTSSGSLAASISSTAVVFAPPSLPTKSFELPVPVKDGSQPTTQGWGKKVKPPSMVLDEDVNDFKKQGRGGKKGGGKKNKKNKFAMPISVWDPSEMYDPMRPNDYNEYKIWRRKEQENRRLQALEERHHREDRKRYRRSSSYSDGSYGSGSEDERPRKTGRFDSDASKIFDDADYDRPRTLGLGASHAPVVPLNIDLSGEEAYQRRLGISVGFRSVSPLPSHAAPQAVQSLMTSAAVINAAGLVSAAPDHDEIPGFGVLLPAVPEETGEEAYTRRLAMSQQALANAPIRPPTPEPPALAYNPFAPPIPFPPPPVDGPPSTDDKVKNSRQAAAAIAARLSALAPAVSSDPVTVSASPPPGSSETETARKRDAQGFAARMMAKWGHKEGQGLGSDGSGIVHALTVEQVKSGQGKKGEEGKGKGKSGGSKMGRIVNKNEDAKAREDRERFGEPSRIVVLTNMVGPEDVDDDDLRNEIGDECSKNGTVERVIVHLVKPPPPSGDQAVRIYVQFAGPVGAWKTVRELDGRFFGGRSVRARYFPEQYFDSFNLDVPLE</sequence>
<comment type="caution">
    <text evidence="1">The sequence shown here is derived from an EMBL/GenBank/DDBJ whole genome shotgun (WGS) entry which is preliminary data.</text>
</comment>
<organism evidence="1 2">
    <name type="scientific">Irpex rosettiformis</name>
    <dbReference type="NCBI Taxonomy" id="378272"/>
    <lineage>
        <taxon>Eukaryota</taxon>
        <taxon>Fungi</taxon>
        <taxon>Dikarya</taxon>
        <taxon>Basidiomycota</taxon>
        <taxon>Agaricomycotina</taxon>
        <taxon>Agaricomycetes</taxon>
        <taxon>Polyporales</taxon>
        <taxon>Irpicaceae</taxon>
        <taxon>Irpex</taxon>
    </lineage>
</organism>
<protein>
    <submittedName>
        <fullName evidence="1">Uncharacterized protein</fullName>
    </submittedName>
</protein>
<proteinExistence type="predicted"/>
<accession>A0ACB8UIR0</accession>
<evidence type="ECO:0000313" key="1">
    <source>
        <dbReference type="EMBL" id="KAI0094076.1"/>
    </source>
</evidence>
<name>A0ACB8UIR0_9APHY</name>
<gene>
    <name evidence="1" type="ORF">BDY19DRAFT_920694</name>
</gene>
<reference evidence="1" key="1">
    <citation type="journal article" date="2021" name="Environ. Microbiol.">
        <title>Gene family expansions and transcriptome signatures uncover fungal adaptations to wood decay.</title>
        <authorList>
            <person name="Hage H."/>
            <person name="Miyauchi S."/>
            <person name="Viragh M."/>
            <person name="Drula E."/>
            <person name="Min B."/>
            <person name="Chaduli D."/>
            <person name="Navarro D."/>
            <person name="Favel A."/>
            <person name="Norest M."/>
            <person name="Lesage-Meessen L."/>
            <person name="Balint B."/>
            <person name="Merenyi Z."/>
            <person name="de Eugenio L."/>
            <person name="Morin E."/>
            <person name="Martinez A.T."/>
            <person name="Baldrian P."/>
            <person name="Stursova M."/>
            <person name="Martinez M.J."/>
            <person name="Novotny C."/>
            <person name="Magnuson J.K."/>
            <person name="Spatafora J.W."/>
            <person name="Maurice S."/>
            <person name="Pangilinan J."/>
            <person name="Andreopoulos W."/>
            <person name="LaButti K."/>
            <person name="Hundley H."/>
            <person name="Na H."/>
            <person name="Kuo A."/>
            <person name="Barry K."/>
            <person name="Lipzen A."/>
            <person name="Henrissat B."/>
            <person name="Riley R."/>
            <person name="Ahrendt S."/>
            <person name="Nagy L.G."/>
            <person name="Grigoriev I.V."/>
            <person name="Martin F."/>
            <person name="Rosso M.N."/>
        </authorList>
    </citation>
    <scope>NUCLEOTIDE SEQUENCE</scope>
    <source>
        <strain evidence="1">CBS 384.51</strain>
    </source>
</reference>
<dbReference type="Proteomes" id="UP001055072">
    <property type="component" value="Unassembled WGS sequence"/>
</dbReference>
<dbReference type="EMBL" id="MU274901">
    <property type="protein sequence ID" value="KAI0094076.1"/>
    <property type="molecule type" value="Genomic_DNA"/>
</dbReference>
<keyword evidence="2" id="KW-1185">Reference proteome</keyword>